<dbReference type="Pfam" id="PF01042">
    <property type="entry name" value="Ribonuc_L-PSP"/>
    <property type="match status" value="1"/>
</dbReference>
<dbReference type="Proteomes" id="UP000004814">
    <property type="component" value="Unassembled WGS sequence"/>
</dbReference>
<dbReference type="SUPFAM" id="SSF55298">
    <property type="entry name" value="YjgF-like"/>
    <property type="match status" value="1"/>
</dbReference>
<dbReference type="RefSeq" id="WP_006758391.1">
    <property type="nucleotide sequence ID" value="NZ_ABLK01000062.1"/>
</dbReference>
<dbReference type="InterPro" id="IPR006175">
    <property type="entry name" value="YjgF/YER057c/UK114"/>
</dbReference>
<dbReference type="GO" id="GO:0005829">
    <property type="term" value="C:cytosol"/>
    <property type="evidence" value="ECO:0007669"/>
    <property type="project" value="TreeGrafter"/>
</dbReference>
<evidence type="ECO:0000313" key="1">
    <source>
        <dbReference type="EMBL" id="EDT41793.1"/>
    </source>
</evidence>
<sequence length="140" mass="15077">MADTIPVDLPQLAQPFSWATRAGGLMFTGHGPVDASGAIVGDTMTDQARITLGNLAKAVAAAGATMDDVAQVLVYLSDVKAMPEFDAEYRRHFREPYPNRTCVGVQGFAHPAMRVELVAYVALPAARDQHHAARRGLQYP</sequence>
<accession>B1T3S8</accession>
<gene>
    <name evidence="1" type="ORF">BamMEX5DRAFT_2444</name>
</gene>
<dbReference type="Gene3D" id="3.30.1330.40">
    <property type="entry name" value="RutC-like"/>
    <property type="match status" value="1"/>
</dbReference>
<dbReference type="GO" id="GO:0019239">
    <property type="term" value="F:deaminase activity"/>
    <property type="evidence" value="ECO:0007669"/>
    <property type="project" value="TreeGrafter"/>
</dbReference>
<dbReference type="AlphaFoldDB" id="B1T3S8"/>
<comment type="caution">
    <text evidence="1">The sequence shown here is derived from an EMBL/GenBank/DDBJ whole genome shotgun (WGS) entry which is preliminary data.</text>
</comment>
<reference evidence="1 2" key="1">
    <citation type="submission" date="2008-03" db="EMBL/GenBank/DDBJ databases">
        <title>Sequencing of the draft genome and assembly of Burkholderia ambifaria MEX-5.</title>
        <authorList>
            <consortium name="US DOE Joint Genome Institute (JGI-PGF)"/>
            <person name="Copeland A."/>
            <person name="Lucas S."/>
            <person name="Lapidus A."/>
            <person name="Glavina del Rio T."/>
            <person name="Dalin E."/>
            <person name="Tice H."/>
            <person name="Bruce D."/>
            <person name="Goodwin L."/>
            <person name="Pitluck S."/>
            <person name="Larimer F."/>
            <person name="Land M.L."/>
            <person name="Hauser L."/>
            <person name="Tiedje J."/>
            <person name="Richardson P."/>
        </authorList>
    </citation>
    <scope>NUCLEOTIDE SEQUENCE [LARGE SCALE GENOMIC DNA]</scope>
    <source>
        <strain evidence="1 2">MEX-5</strain>
    </source>
</reference>
<organism evidence="1 2">
    <name type="scientific">Burkholderia ambifaria MEX-5</name>
    <dbReference type="NCBI Taxonomy" id="396597"/>
    <lineage>
        <taxon>Bacteria</taxon>
        <taxon>Pseudomonadati</taxon>
        <taxon>Pseudomonadota</taxon>
        <taxon>Betaproteobacteria</taxon>
        <taxon>Burkholderiales</taxon>
        <taxon>Burkholderiaceae</taxon>
        <taxon>Burkholderia</taxon>
        <taxon>Burkholderia cepacia complex</taxon>
    </lineage>
</organism>
<dbReference type="EMBL" id="ABLK01000062">
    <property type="protein sequence ID" value="EDT41793.1"/>
    <property type="molecule type" value="Genomic_DNA"/>
</dbReference>
<dbReference type="PATRIC" id="fig|396597.7.peg.5695"/>
<name>B1T3S8_9BURK</name>
<dbReference type="PANTHER" id="PTHR11803:SF39">
    <property type="entry name" value="2-IMINOBUTANOATE_2-IMINOPROPANOATE DEAMINASE"/>
    <property type="match status" value="1"/>
</dbReference>
<dbReference type="PANTHER" id="PTHR11803">
    <property type="entry name" value="2-IMINOBUTANOATE/2-IMINOPROPANOATE DEAMINASE RIDA"/>
    <property type="match status" value="1"/>
</dbReference>
<dbReference type="InterPro" id="IPR035959">
    <property type="entry name" value="RutC-like_sf"/>
</dbReference>
<proteinExistence type="predicted"/>
<dbReference type="CDD" id="cd00448">
    <property type="entry name" value="YjgF_YER057c_UK114_family"/>
    <property type="match status" value="1"/>
</dbReference>
<protein>
    <submittedName>
        <fullName evidence="1">Endoribonuclease L-PSP</fullName>
    </submittedName>
</protein>
<evidence type="ECO:0000313" key="2">
    <source>
        <dbReference type="Proteomes" id="UP000004814"/>
    </source>
</evidence>